<name>A0ABS8WH60_DATST</name>
<gene>
    <name evidence="1" type="ORF">HAX54_046504</name>
</gene>
<sequence>NLAKYNGVELLPKQYHCSGSIFAVVRPRRRLSNRCSGTLNGVRSAQAVQSSMFLVMY</sequence>
<comment type="caution">
    <text evidence="1">The sequence shown here is derived from an EMBL/GenBank/DDBJ whole genome shotgun (WGS) entry which is preliminary data.</text>
</comment>
<accession>A0ABS8WH60</accession>
<organism evidence="1 2">
    <name type="scientific">Datura stramonium</name>
    <name type="common">Jimsonweed</name>
    <name type="synonym">Common thornapple</name>
    <dbReference type="NCBI Taxonomy" id="4076"/>
    <lineage>
        <taxon>Eukaryota</taxon>
        <taxon>Viridiplantae</taxon>
        <taxon>Streptophyta</taxon>
        <taxon>Embryophyta</taxon>
        <taxon>Tracheophyta</taxon>
        <taxon>Spermatophyta</taxon>
        <taxon>Magnoliopsida</taxon>
        <taxon>eudicotyledons</taxon>
        <taxon>Gunneridae</taxon>
        <taxon>Pentapetalae</taxon>
        <taxon>asterids</taxon>
        <taxon>lamiids</taxon>
        <taxon>Solanales</taxon>
        <taxon>Solanaceae</taxon>
        <taxon>Solanoideae</taxon>
        <taxon>Datureae</taxon>
        <taxon>Datura</taxon>
    </lineage>
</organism>
<protein>
    <submittedName>
        <fullName evidence="1">Uncharacterized protein</fullName>
    </submittedName>
</protein>
<reference evidence="1 2" key="1">
    <citation type="journal article" date="2021" name="BMC Genomics">
        <title>Datura genome reveals duplications of psychoactive alkaloid biosynthetic genes and high mutation rate following tissue culture.</title>
        <authorList>
            <person name="Rajewski A."/>
            <person name="Carter-House D."/>
            <person name="Stajich J."/>
            <person name="Litt A."/>
        </authorList>
    </citation>
    <scope>NUCLEOTIDE SEQUENCE [LARGE SCALE GENOMIC DNA]</scope>
    <source>
        <strain evidence="1">AR-01</strain>
    </source>
</reference>
<dbReference type="Proteomes" id="UP000823775">
    <property type="component" value="Unassembled WGS sequence"/>
</dbReference>
<keyword evidence="2" id="KW-1185">Reference proteome</keyword>
<dbReference type="EMBL" id="JACEIK010007346">
    <property type="protein sequence ID" value="MCE3050123.1"/>
    <property type="molecule type" value="Genomic_DNA"/>
</dbReference>
<proteinExistence type="predicted"/>
<evidence type="ECO:0000313" key="2">
    <source>
        <dbReference type="Proteomes" id="UP000823775"/>
    </source>
</evidence>
<feature type="non-terminal residue" evidence="1">
    <location>
        <position position="1"/>
    </location>
</feature>
<evidence type="ECO:0000313" key="1">
    <source>
        <dbReference type="EMBL" id="MCE3050123.1"/>
    </source>
</evidence>